<keyword evidence="2" id="KW-1185">Reference proteome</keyword>
<dbReference type="InterPro" id="IPR026002">
    <property type="entry name" value="ATC_hydrolase-like"/>
</dbReference>
<gene>
    <name evidence="1" type="ORF">NCTC11391_02150</name>
</gene>
<reference evidence="1 2" key="1">
    <citation type="submission" date="2018-06" db="EMBL/GenBank/DDBJ databases">
        <authorList>
            <consortium name="Pathogen Informatics"/>
            <person name="Doyle S."/>
        </authorList>
    </citation>
    <scope>NUCLEOTIDE SEQUENCE [LARGE SCALE GENOMIC DNA]</scope>
    <source>
        <strain evidence="2">NCTC 11391</strain>
    </source>
</reference>
<dbReference type="EMBL" id="UHFA01000002">
    <property type="protein sequence ID" value="SUN37423.1"/>
    <property type="molecule type" value="Genomic_DNA"/>
</dbReference>
<proteinExistence type="predicted"/>
<accession>A0A380JGI3</accession>
<sequence>MKENPIIKLNWLILRPHLKKSLPTLGIRDVDATYKQILATYKAELASLPEYGPNDILPLILTHAIMLGAVYQYCQPKPSIQAMTDFYQELVMGSKLISWGLRHRKPLTQSAIRKQIRQAKKSQKANHPFTWQYQVEPGRRRFLATFSRCGACAYLTSRGMPELVPAMCALDYEFAKAGHYLFLRKQSLATHGPVCDCLYIDKKVVTTDQMDQASRDERAEVRRARILFGQE</sequence>
<evidence type="ECO:0000313" key="1">
    <source>
        <dbReference type="EMBL" id="SUN37423.1"/>
    </source>
</evidence>
<dbReference type="Proteomes" id="UP000254082">
    <property type="component" value="Unassembled WGS sequence"/>
</dbReference>
<evidence type="ECO:0000313" key="2">
    <source>
        <dbReference type="Proteomes" id="UP000254082"/>
    </source>
</evidence>
<name>A0A380JGI3_STRDO</name>
<dbReference type="AlphaFoldDB" id="A0A380JGI3"/>
<dbReference type="Pfam" id="PF14196">
    <property type="entry name" value="ATC_hydrolase"/>
    <property type="match status" value="1"/>
</dbReference>
<evidence type="ECO:0008006" key="3">
    <source>
        <dbReference type="Google" id="ProtNLM"/>
    </source>
</evidence>
<protein>
    <recommendedName>
        <fullName evidence="3">L-2-amino-thiazoline-4-carboxylic acid hydrolase</fullName>
    </recommendedName>
</protein>
<organism evidence="1 2">
    <name type="scientific">Streptococcus downei MFe28</name>
    <dbReference type="NCBI Taxonomy" id="764290"/>
    <lineage>
        <taxon>Bacteria</taxon>
        <taxon>Bacillati</taxon>
        <taxon>Bacillota</taxon>
        <taxon>Bacilli</taxon>
        <taxon>Lactobacillales</taxon>
        <taxon>Streptococcaceae</taxon>
        <taxon>Streptococcus</taxon>
    </lineage>
</organism>